<evidence type="ECO:0000313" key="2">
    <source>
        <dbReference type="EMBL" id="KAK6635508.1"/>
    </source>
</evidence>
<gene>
    <name evidence="2" type="ORF">RUM44_000760</name>
</gene>
<evidence type="ECO:0000259" key="1">
    <source>
        <dbReference type="PROSITE" id="PS50108"/>
    </source>
</evidence>
<dbReference type="InterPro" id="IPR039056">
    <property type="entry name" value="SPEC"/>
</dbReference>
<dbReference type="PANTHER" id="PTHR13502">
    <property type="entry name" value="CDC42 SMALL EFFECTOR PROTEIN HOMOLOG"/>
    <property type="match status" value="1"/>
</dbReference>
<protein>
    <recommendedName>
        <fullName evidence="1">CRIB domain-containing protein</fullName>
    </recommendedName>
</protein>
<sequence length="113" mass="12620">MSGYQSSNFAGEMWLQWFGCCTNQPAQRKRQAVQRTRARIDRSTIGYPMNFQHTVHIGSGDLEIESSHLDALQGQMQSKGGYGKAYIVKVILTCCRSHIEDVTKHPTGLCTAV</sequence>
<dbReference type="CDD" id="cd00132">
    <property type="entry name" value="CRIB"/>
    <property type="match status" value="1"/>
</dbReference>
<evidence type="ECO:0000313" key="3">
    <source>
        <dbReference type="Proteomes" id="UP001359485"/>
    </source>
</evidence>
<feature type="domain" description="CRIB" evidence="1">
    <location>
        <begin position="45"/>
        <end position="58"/>
    </location>
</feature>
<proteinExistence type="predicted"/>
<organism evidence="2 3">
    <name type="scientific">Polyplax serrata</name>
    <name type="common">Common mouse louse</name>
    <dbReference type="NCBI Taxonomy" id="468196"/>
    <lineage>
        <taxon>Eukaryota</taxon>
        <taxon>Metazoa</taxon>
        <taxon>Ecdysozoa</taxon>
        <taxon>Arthropoda</taxon>
        <taxon>Hexapoda</taxon>
        <taxon>Insecta</taxon>
        <taxon>Pterygota</taxon>
        <taxon>Neoptera</taxon>
        <taxon>Paraneoptera</taxon>
        <taxon>Psocodea</taxon>
        <taxon>Troctomorpha</taxon>
        <taxon>Phthiraptera</taxon>
        <taxon>Anoplura</taxon>
        <taxon>Polyplacidae</taxon>
        <taxon>Polyplax</taxon>
    </lineage>
</organism>
<accession>A0ABR1B653</accession>
<dbReference type="Proteomes" id="UP001359485">
    <property type="component" value="Unassembled WGS sequence"/>
</dbReference>
<dbReference type="EMBL" id="JAWJWF010000003">
    <property type="protein sequence ID" value="KAK6635508.1"/>
    <property type="molecule type" value="Genomic_DNA"/>
</dbReference>
<dbReference type="PANTHER" id="PTHR13502:SF6">
    <property type="entry name" value="CDC42 SMALL EFFECTOR PROTEIN HOMOLOG"/>
    <property type="match status" value="1"/>
</dbReference>
<reference evidence="2 3" key="1">
    <citation type="submission" date="2023-09" db="EMBL/GenBank/DDBJ databases">
        <title>Genomes of two closely related lineages of the louse Polyplax serrata with different host specificities.</title>
        <authorList>
            <person name="Martinu J."/>
            <person name="Tarabai H."/>
            <person name="Stefka J."/>
            <person name="Hypsa V."/>
        </authorList>
    </citation>
    <scope>NUCLEOTIDE SEQUENCE [LARGE SCALE GENOMIC DNA]</scope>
    <source>
        <strain evidence="2">98ZLc_SE</strain>
    </source>
</reference>
<dbReference type="PROSITE" id="PS50108">
    <property type="entry name" value="CRIB"/>
    <property type="match status" value="1"/>
</dbReference>
<dbReference type="InterPro" id="IPR000095">
    <property type="entry name" value="CRIB_dom"/>
</dbReference>
<dbReference type="Pfam" id="PF00786">
    <property type="entry name" value="PBD"/>
    <property type="match status" value="1"/>
</dbReference>
<keyword evidence="3" id="KW-1185">Reference proteome</keyword>
<name>A0ABR1B653_POLSC</name>
<comment type="caution">
    <text evidence="2">The sequence shown here is derived from an EMBL/GenBank/DDBJ whole genome shotgun (WGS) entry which is preliminary data.</text>
</comment>